<evidence type="ECO:0000259" key="2">
    <source>
        <dbReference type="Pfam" id="PF07179"/>
    </source>
</evidence>
<dbReference type="AlphaFoldDB" id="A0A2V1P609"/>
<keyword evidence="4" id="KW-1185">Reference proteome</keyword>
<protein>
    <recommendedName>
        <fullName evidence="2">SseB protein N-terminal domain-containing protein</fullName>
    </recommendedName>
</protein>
<sequence length="262" mass="27733">MQDETEIDRAHAVMEAAPEDAAARLRFYERMADSELFLLLSEEAKGDDISPEVFDVDQQRLVLVFDRIERLSAFAQGPAPYAGLSGRALVGMLAGQGIGLGLNLDVAPSAMLIGAEGVEWLARTLADAPEEIEARLRELTPPGGLPETVLTALDRKLAMAGGLASLAYLVGAELQDGTQGMLLAFVDTVEGAEAALARAVGEALTFSGIEAGRIDVIHLRSSDELAARAARVGLRFDLPKPAARPVPGANPGMDPDKPPKLR</sequence>
<organism evidence="3 4">
    <name type="scientific">Salibaculum griseiflavum</name>
    <dbReference type="NCBI Taxonomy" id="1914409"/>
    <lineage>
        <taxon>Bacteria</taxon>
        <taxon>Pseudomonadati</taxon>
        <taxon>Pseudomonadota</taxon>
        <taxon>Alphaproteobacteria</taxon>
        <taxon>Rhodobacterales</taxon>
        <taxon>Roseobacteraceae</taxon>
        <taxon>Salibaculum</taxon>
    </lineage>
</organism>
<dbReference type="OrthoDB" id="7831317at2"/>
<dbReference type="RefSeq" id="WP_109387627.1">
    <property type="nucleotide sequence ID" value="NZ_QETF01000004.1"/>
</dbReference>
<name>A0A2V1P609_9RHOB</name>
<evidence type="ECO:0000313" key="4">
    <source>
        <dbReference type="Proteomes" id="UP000245293"/>
    </source>
</evidence>
<accession>A0A2V1P609</accession>
<feature type="region of interest" description="Disordered" evidence="1">
    <location>
        <begin position="239"/>
        <end position="262"/>
    </location>
</feature>
<dbReference type="Pfam" id="PF07179">
    <property type="entry name" value="SseB"/>
    <property type="match status" value="1"/>
</dbReference>
<proteinExistence type="predicted"/>
<evidence type="ECO:0000256" key="1">
    <source>
        <dbReference type="SAM" id="MobiDB-lite"/>
    </source>
</evidence>
<dbReference type="EMBL" id="QETF01000004">
    <property type="protein sequence ID" value="PWG17776.1"/>
    <property type="molecule type" value="Genomic_DNA"/>
</dbReference>
<comment type="caution">
    <text evidence="3">The sequence shown here is derived from an EMBL/GenBank/DDBJ whole genome shotgun (WGS) entry which is preliminary data.</text>
</comment>
<feature type="domain" description="SseB protein N-terminal" evidence="2">
    <location>
        <begin position="12"/>
        <end position="120"/>
    </location>
</feature>
<dbReference type="Proteomes" id="UP000245293">
    <property type="component" value="Unassembled WGS sequence"/>
</dbReference>
<evidence type="ECO:0000313" key="3">
    <source>
        <dbReference type="EMBL" id="PWG17776.1"/>
    </source>
</evidence>
<dbReference type="InterPro" id="IPR009839">
    <property type="entry name" value="SseB_N"/>
</dbReference>
<gene>
    <name evidence="3" type="ORF">DFK10_04805</name>
</gene>
<reference evidence="4" key="1">
    <citation type="submission" date="2018-05" db="EMBL/GenBank/DDBJ databases">
        <authorList>
            <person name="Du Z."/>
            <person name="Wang X."/>
        </authorList>
    </citation>
    <scope>NUCLEOTIDE SEQUENCE [LARGE SCALE GENOMIC DNA]</scope>
    <source>
        <strain evidence="4">WDS4C29</strain>
    </source>
</reference>